<protein>
    <recommendedName>
        <fullName evidence="2">KIB1-4 beta-propeller domain-containing protein</fullName>
    </recommendedName>
</protein>
<dbReference type="EMBL" id="CM000884">
    <property type="protein sequence ID" value="KQJ85435.1"/>
    <property type="molecule type" value="Genomic_DNA"/>
</dbReference>
<dbReference type="Gramene" id="KQJ85435">
    <property type="protein sequence ID" value="KQJ85435"/>
    <property type="gene ID" value="BRADI_5g27053v3"/>
</dbReference>
<dbReference type="PANTHER" id="PTHR33165:SF50">
    <property type="entry name" value="F-BOX DOMAIN-CONTAINING PROTEIN"/>
    <property type="match status" value="1"/>
</dbReference>
<proteinExistence type="predicted"/>
<dbReference type="InParanoid" id="A0A0Q3HBE2"/>
<dbReference type="Pfam" id="PF03478">
    <property type="entry name" value="Beta-prop_KIB1-4"/>
    <property type="match status" value="1"/>
</dbReference>
<reference evidence="3 4" key="1">
    <citation type="journal article" date="2010" name="Nature">
        <title>Genome sequencing and analysis of the model grass Brachypodium distachyon.</title>
        <authorList>
            <consortium name="International Brachypodium Initiative"/>
        </authorList>
    </citation>
    <scope>NUCLEOTIDE SEQUENCE [LARGE SCALE GENOMIC DNA]</scope>
    <source>
        <strain evidence="3 4">Bd21</strain>
    </source>
</reference>
<reference evidence="3" key="2">
    <citation type="submission" date="2017-06" db="EMBL/GenBank/DDBJ databases">
        <title>WGS assembly of Brachypodium distachyon.</title>
        <authorList>
            <consortium name="The International Brachypodium Initiative"/>
            <person name="Lucas S."/>
            <person name="Harmon-Smith M."/>
            <person name="Lail K."/>
            <person name="Tice H."/>
            <person name="Grimwood J."/>
            <person name="Bruce D."/>
            <person name="Barry K."/>
            <person name="Shu S."/>
            <person name="Lindquist E."/>
            <person name="Wang M."/>
            <person name="Pitluck S."/>
            <person name="Vogel J.P."/>
            <person name="Garvin D.F."/>
            <person name="Mockler T.C."/>
            <person name="Schmutz J."/>
            <person name="Rokhsar D."/>
            <person name="Bevan M.W."/>
        </authorList>
    </citation>
    <scope>NUCLEOTIDE SEQUENCE</scope>
    <source>
        <strain evidence="3">Bd21</strain>
    </source>
</reference>
<reference evidence="4" key="3">
    <citation type="submission" date="2018-08" db="UniProtKB">
        <authorList>
            <consortium name="EnsemblPlants"/>
        </authorList>
    </citation>
    <scope>IDENTIFICATION</scope>
    <source>
        <strain evidence="4">cv. Bd21</strain>
    </source>
</reference>
<gene>
    <name evidence="3" type="ORF">BRADI_5g27053v3</name>
</gene>
<evidence type="ECO:0000256" key="1">
    <source>
        <dbReference type="SAM" id="MobiDB-lite"/>
    </source>
</evidence>
<feature type="region of interest" description="Disordered" evidence="1">
    <location>
        <begin position="464"/>
        <end position="483"/>
    </location>
</feature>
<organism evidence="3">
    <name type="scientific">Brachypodium distachyon</name>
    <name type="common">Purple false brome</name>
    <name type="synonym">Trachynia distachya</name>
    <dbReference type="NCBI Taxonomy" id="15368"/>
    <lineage>
        <taxon>Eukaryota</taxon>
        <taxon>Viridiplantae</taxon>
        <taxon>Streptophyta</taxon>
        <taxon>Embryophyta</taxon>
        <taxon>Tracheophyta</taxon>
        <taxon>Spermatophyta</taxon>
        <taxon>Magnoliopsida</taxon>
        <taxon>Liliopsida</taxon>
        <taxon>Poales</taxon>
        <taxon>Poaceae</taxon>
        <taxon>BOP clade</taxon>
        <taxon>Pooideae</taxon>
        <taxon>Stipodae</taxon>
        <taxon>Brachypodieae</taxon>
        <taxon>Brachypodium</taxon>
    </lineage>
</organism>
<name>A0A0Q3HBE2_BRADI</name>
<keyword evidence="5" id="KW-1185">Reference proteome</keyword>
<dbReference type="AlphaFoldDB" id="A0A0Q3HBE2"/>
<evidence type="ECO:0000313" key="5">
    <source>
        <dbReference type="Proteomes" id="UP000008810"/>
    </source>
</evidence>
<feature type="domain" description="KIB1-4 beta-propeller" evidence="2">
    <location>
        <begin position="83"/>
        <end position="329"/>
    </location>
</feature>
<accession>A0A0Q3HBE2</accession>
<dbReference type="Proteomes" id="UP000008810">
    <property type="component" value="Chromosome 5"/>
</dbReference>
<evidence type="ECO:0000259" key="2">
    <source>
        <dbReference type="Pfam" id="PF03478"/>
    </source>
</evidence>
<dbReference type="EnsemblPlants" id="KQJ85435">
    <property type="protein sequence ID" value="KQJ85435"/>
    <property type="gene ID" value="BRADI_5g27053v3"/>
</dbReference>
<evidence type="ECO:0000313" key="4">
    <source>
        <dbReference type="EnsemblPlants" id="KQJ85435"/>
    </source>
</evidence>
<dbReference type="PANTHER" id="PTHR33165">
    <property type="entry name" value="F-BOX DOMAIN CONTAINING PROTEIN-LIKE-RELATED"/>
    <property type="match status" value="1"/>
</dbReference>
<sequence length="483" mass="52409">MAPPPWDSLPADLLRLVAGRVLATGDLLDYVRFRAACAHWRSSTDSPLGRGILDPRFHPRHWIMLPDGHGLHPPESPTNKKRFFNLSTGAFAHPRLPILSDHHVICPVQGLLLLLHSQQHDDDILLLHPFTGDLMKLPPKTSLRTSLRAHLQLPIVLLSSNFLLSDVVASVTVSTSTSTDDTDDGSSIAAAVVVIKIAFSYSSRLVFFAVRDDQWRVMGSVTSPPNGGLISVQGKFYVVVYPEHGGWLVIVEMEDGDQGKMYPPFDLVECGSQILLTAFEDRARSGPAVVYRVADLAMGGRSVLVPVTDIGGNALLVGLQRSLSLGFKAAPAIAIAGDTVVVSMHPVTSVLTSSVAGGSSASPHLEYIVTSAFNTSTSTHIPVGHFHERPPRVPRLPEPDEHAEHDVLEAEPEGGVCDGHARNPCSAARAAPLAEVEERHSGVLVEWLRGGLKQSERMWQLPMRAERSQHHARVGGERGGRRR</sequence>
<dbReference type="OrthoDB" id="653077at2759"/>
<dbReference type="InterPro" id="IPR005174">
    <property type="entry name" value="KIB1-4_b-propeller"/>
</dbReference>
<evidence type="ECO:0000313" key="3">
    <source>
        <dbReference type="EMBL" id="KQJ85435.1"/>
    </source>
</evidence>